<accession>A0A4P6ZD73</accession>
<evidence type="ECO:0000256" key="1">
    <source>
        <dbReference type="SAM" id="MobiDB-lite"/>
    </source>
</evidence>
<dbReference type="Proteomes" id="UP000294419">
    <property type="component" value="Chromosome"/>
</dbReference>
<dbReference type="KEGG" id="csal:NBC122_00526"/>
<evidence type="ECO:0000259" key="2">
    <source>
        <dbReference type="Pfam" id="PF13628"/>
    </source>
</evidence>
<feature type="domain" description="DUF4142" evidence="2">
    <location>
        <begin position="63"/>
        <end position="197"/>
    </location>
</feature>
<dbReference type="PROSITE" id="PS51257">
    <property type="entry name" value="PROKAR_LIPOPROTEIN"/>
    <property type="match status" value="1"/>
</dbReference>
<evidence type="ECO:0000313" key="4">
    <source>
        <dbReference type="Proteomes" id="UP000294419"/>
    </source>
</evidence>
<dbReference type="PANTHER" id="PTHR38593">
    <property type="entry name" value="BLR2558 PROTEIN"/>
    <property type="match status" value="1"/>
</dbReference>
<dbReference type="Pfam" id="PF13628">
    <property type="entry name" value="DUF4142"/>
    <property type="match status" value="1"/>
</dbReference>
<gene>
    <name evidence="3" type="ORF">NBC122_00526</name>
</gene>
<dbReference type="PANTHER" id="PTHR38593:SF1">
    <property type="entry name" value="BLR2558 PROTEIN"/>
    <property type="match status" value="1"/>
</dbReference>
<sequence length="203" mass="22024">MKNSIVTVLAISALVACKKSETTTIDHSADGTSTTAPAEPTTTPTESANMPGPKENISMMTDQDKKFAEAAAKGGMMEVMLGKIAETNAGNEQVKAFGKMMVEDHTKINDELKNWASKGSYKLPPSLDASQQKKVDDLKMKKGMDFDKSYTELMISDHKIDIAEFKKEISSGTEASLKSFASAHLPTLEHHLTKAEEAKKALK</sequence>
<dbReference type="InterPro" id="IPR025419">
    <property type="entry name" value="DUF4142"/>
</dbReference>
<dbReference type="EMBL" id="CP037954">
    <property type="protein sequence ID" value="QBO57375.1"/>
    <property type="molecule type" value="Genomic_DNA"/>
</dbReference>
<keyword evidence="4" id="KW-1185">Reference proteome</keyword>
<dbReference type="OrthoDB" id="883203at2"/>
<dbReference type="AlphaFoldDB" id="A0A4P6ZD73"/>
<feature type="compositionally biased region" description="Low complexity" evidence="1">
    <location>
        <begin position="32"/>
        <end position="48"/>
    </location>
</feature>
<evidence type="ECO:0000313" key="3">
    <source>
        <dbReference type="EMBL" id="QBO57375.1"/>
    </source>
</evidence>
<proteinExistence type="predicted"/>
<name>A0A4P6ZD73_9FLAO</name>
<dbReference type="RefSeq" id="WP_133438885.1">
    <property type="nucleotide sequence ID" value="NZ_CP037954.1"/>
</dbReference>
<dbReference type="Gene3D" id="1.20.1260.10">
    <property type="match status" value="1"/>
</dbReference>
<reference evidence="3 4" key="1">
    <citation type="submission" date="2019-03" db="EMBL/GenBank/DDBJ databases">
        <authorList>
            <person name="Kim H."/>
            <person name="Yu S.-M."/>
        </authorList>
    </citation>
    <scope>NUCLEOTIDE SEQUENCE [LARGE SCALE GENOMIC DNA]</scope>
    <source>
        <strain evidence="3 4">NBC122</strain>
    </source>
</reference>
<organism evidence="3 4">
    <name type="scientific">Chryseobacterium salivictor</name>
    <dbReference type="NCBI Taxonomy" id="2547600"/>
    <lineage>
        <taxon>Bacteria</taxon>
        <taxon>Pseudomonadati</taxon>
        <taxon>Bacteroidota</taxon>
        <taxon>Flavobacteriia</taxon>
        <taxon>Flavobacteriales</taxon>
        <taxon>Weeksellaceae</taxon>
        <taxon>Chryseobacterium group</taxon>
        <taxon>Chryseobacterium</taxon>
    </lineage>
</organism>
<protein>
    <recommendedName>
        <fullName evidence="2">DUF4142 domain-containing protein</fullName>
    </recommendedName>
</protein>
<dbReference type="InterPro" id="IPR012347">
    <property type="entry name" value="Ferritin-like"/>
</dbReference>
<feature type="region of interest" description="Disordered" evidence="1">
    <location>
        <begin position="22"/>
        <end position="53"/>
    </location>
</feature>